<gene>
    <name evidence="1" type="ORF">DO374_21620</name>
</gene>
<protein>
    <submittedName>
        <fullName evidence="1">Uncharacterized protein</fullName>
    </submittedName>
</protein>
<dbReference type="AlphaFoldDB" id="A0A5U0QUJ5"/>
<accession>A0A5U0QUJ5</accession>
<dbReference type="EMBL" id="AAGIRW010000116">
    <property type="protein sequence ID" value="EBO4967110.1"/>
    <property type="molecule type" value="Genomic_DNA"/>
</dbReference>
<organism evidence="1">
    <name type="scientific">Salmonella enterica</name>
    <name type="common">Salmonella choleraesuis</name>
    <dbReference type="NCBI Taxonomy" id="28901"/>
    <lineage>
        <taxon>Bacteria</taxon>
        <taxon>Pseudomonadati</taxon>
        <taxon>Pseudomonadota</taxon>
        <taxon>Gammaproteobacteria</taxon>
        <taxon>Enterobacterales</taxon>
        <taxon>Enterobacteriaceae</taxon>
        <taxon>Salmonella</taxon>
    </lineage>
</organism>
<comment type="caution">
    <text evidence="1">The sequence shown here is derived from an EMBL/GenBank/DDBJ whole genome shotgun (WGS) entry which is preliminary data.</text>
</comment>
<evidence type="ECO:0000313" key="1">
    <source>
        <dbReference type="EMBL" id="EBO4967110.1"/>
    </source>
</evidence>
<sequence length="101" mass="10918">MLVAQGGQIFLNEVLTKSLSINGRFIATPDGIMTATGAHVMGKIDADSGTLNNVTVNENYTILGTVDAGNVPGDVYFRSLFYLDKVVYNAVHPARWRKDTA</sequence>
<reference evidence="1" key="1">
    <citation type="submission" date="2018-06" db="EMBL/GenBank/DDBJ databases">
        <authorList>
            <consortium name="PulseNet: The National Subtyping Network for Foodborne Disease Surveillance"/>
            <person name="Tarr C.L."/>
            <person name="Trees E."/>
            <person name="Katz L.S."/>
            <person name="Carleton-Romer H.A."/>
            <person name="Stroika S."/>
            <person name="Kucerova Z."/>
            <person name="Roache K.F."/>
            <person name="Sabol A.L."/>
            <person name="Besser J."/>
            <person name="Gerner-Smidt P."/>
        </authorList>
    </citation>
    <scope>NUCLEOTIDE SEQUENCE</scope>
    <source>
        <strain evidence="1">PNUSAS037973</strain>
    </source>
</reference>
<name>A0A5U0QUJ5_SALER</name>
<proteinExistence type="predicted"/>